<keyword evidence="13" id="KW-1185">Reference proteome</keyword>
<dbReference type="PATRIC" id="fig|1184267.3.peg.2046"/>
<evidence type="ECO:0000256" key="7">
    <source>
        <dbReference type="HAMAP-Rule" id="MF_00208"/>
    </source>
</evidence>
<dbReference type="EC" id="6.3.2.13" evidence="7"/>
<keyword evidence="2 7" id="KW-0132">Cell division</keyword>
<feature type="binding site" evidence="7">
    <location>
        <begin position="116"/>
        <end position="122"/>
    </location>
    <ligand>
        <name>ATP</name>
        <dbReference type="ChEBI" id="CHEBI:30616"/>
    </ligand>
</feature>
<dbReference type="SUPFAM" id="SSF53244">
    <property type="entry name" value="MurD-like peptide ligases, peptide-binding domain"/>
    <property type="match status" value="1"/>
</dbReference>
<dbReference type="RefSeq" id="WP_015470727.1">
    <property type="nucleotide sequence ID" value="NC_020813.1"/>
</dbReference>
<dbReference type="GO" id="GO:0005524">
    <property type="term" value="F:ATP binding"/>
    <property type="evidence" value="ECO:0007669"/>
    <property type="project" value="UniProtKB-UniRule"/>
</dbReference>
<dbReference type="Proteomes" id="UP000012040">
    <property type="component" value="Chromosome"/>
</dbReference>
<dbReference type="NCBIfam" id="NF001124">
    <property type="entry name" value="PRK00139.1-2"/>
    <property type="match status" value="1"/>
</dbReference>
<comment type="cofactor">
    <cofactor evidence="7">
        <name>Mg(2+)</name>
        <dbReference type="ChEBI" id="CHEBI:18420"/>
    </cofactor>
</comment>
<dbReference type="GO" id="GO:0005737">
    <property type="term" value="C:cytoplasm"/>
    <property type="evidence" value="ECO:0007669"/>
    <property type="project" value="UniProtKB-SubCell"/>
</dbReference>
<feature type="binding site" evidence="7">
    <location>
        <begin position="418"/>
        <end position="421"/>
    </location>
    <ligand>
        <name>meso-2,6-diaminopimelate</name>
        <dbReference type="ChEBI" id="CHEBI:57791"/>
    </ligand>
</feature>
<evidence type="ECO:0000256" key="8">
    <source>
        <dbReference type="RuleBase" id="RU004135"/>
    </source>
</evidence>
<dbReference type="InterPro" id="IPR013221">
    <property type="entry name" value="Mur_ligase_cen"/>
</dbReference>
<dbReference type="UniPathway" id="UPA00219"/>
<dbReference type="PANTHER" id="PTHR23135:SF4">
    <property type="entry name" value="UDP-N-ACETYLMURAMOYL-L-ALANYL-D-GLUTAMATE--2,6-DIAMINOPIMELATE LIGASE MURE HOMOLOG, CHLOROPLASTIC"/>
    <property type="match status" value="1"/>
</dbReference>
<dbReference type="HOGENOM" id="CLU_022291_4_1_7"/>
<dbReference type="InterPro" id="IPR036565">
    <property type="entry name" value="Mur-like_cat_sf"/>
</dbReference>
<keyword evidence="4 7" id="KW-0573">Peptidoglycan synthesis</keyword>
<dbReference type="InterPro" id="IPR035911">
    <property type="entry name" value="MurE/MurF_N"/>
</dbReference>
<dbReference type="GO" id="GO:0071555">
    <property type="term" value="P:cell wall organization"/>
    <property type="evidence" value="ECO:0007669"/>
    <property type="project" value="UniProtKB-KW"/>
</dbReference>
<dbReference type="GO" id="GO:0051301">
    <property type="term" value="P:cell division"/>
    <property type="evidence" value="ECO:0007669"/>
    <property type="project" value="UniProtKB-KW"/>
</dbReference>
<accession>M4VA05</accession>
<evidence type="ECO:0000256" key="1">
    <source>
        <dbReference type="ARBA" id="ARBA00005898"/>
    </source>
</evidence>
<feature type="binding site" evidence="7">
    <location>
        <position position="394"/>
    </location>
    <ligand>
        <name>meso-2,6-diaminopimelate</name>
        <dbReference type="ChEBI" id="CHEBI:57791"/>
    </ligand>
</feature>
<keyword evidence="7" id="KW-0963">Cytoplasm</keyword>
<feature type="domain" description="Mur ligase N-terminal catalytic" evidence="9">
    <location>
        <begin position="26"/>
        <end position="102"/>
    </location>
</feature>
<keyword evidence="5 7" id="KW-0131">Cell cycle</keyword>
<dbReference type="NCBIfam" id="TIGR01085">
    <property type="entry name" value="murE"/>
    <property type="match status" value="1"/>
</dbReference>
<feature type="binding site" evidence="7">
    <location>
        <position position="470"/>
    </location>
    <ligand>
        <name>meso-2,6-diaminopimelate</name>
        <dbReference type="ChEBI" id="CHEBI:57791"/>
    </ligand>
</feature>
<organism evidence="12 13">
    <name type="scientific">Pseudobdellovibrio exovorus JSS</name>
    <dbReference type="NCBI Taxonomy" id="1184267"/>
    <lineage>
        <taxon>Bacteria</taxon>
        <taxon>Pseudomonadati</taxon>
        <taxon>Bdellovibrionota</taxon>
        <taxon>Bdellovibrionia</taxon>
        <taxon>Bdellovibrionales</taxon>
        <taxon>Pseudobdellovibrionaceae</taxon>
        <taxon>Pseudobdellovibrio</taxon>
    </lineage>
</organism>
<dbReference type="GO" id="GO:0000287">
    <property type="term" value="F:magnesium ion binding"/>
    <property type="evidence" value="ECO:0007669"/>
    <property type="project" value="UniProtKB-UniRule"/>
</dbReference>
<evidence type="ECO:0000256" key="2">
    <source>
        <dbReference type="ARBA" id="ARBA00022618"/>
    </source>
</evidence>
<comment type="function">
    <text evidence="7">Catalyzes the addition of meso-diaminopimelic acid to the nucleotide precursor UDP-N-acetylmuramoyl-L-alanyl-D-glutamate (UMAG) in the biosynthesis of bacterial cell-wall peptidoglycan.</text>
</comment>
<dbReference type="InterPro" id="IPR005761">
    <property type="entry name" value="UDP-N-AcMur-Glu-dNH2Pim_ligase"/>
</dbReference>
<dbReference type="Pfam" id="PF08245">
    <property type="entry name" value="Mur_ligase_M"/>
    <property type="match status" value="1"/>
</dbReference>
<proteinExistence type="inferred from homology"/>
<comment type="catalytic activity">
    <reaction evidence="7">
        <text>UDP-N-acetyl-alpha-D-muramoyl-L-alanyl-D-glutamate + meso-2,6-diaminopimelate + ATP = UDP-N-acetyl-alpha-D-muramoyl-L-alanyl-gamma-D-glutamyl-meso-2,6-diaminopimelate + ADP + phosphate + H(+)</text>
        <dbReference type="Rhea" id="RHEA:23676"/>
        <dbReference type="ChEBI" id="CHEBI:15378"/>
        <dbReference type="ChEBI" id="CHEBI:30616"/>
        <dbReference type="ChEBI" id="CHEBI:43474"/>
        <dbReference type="ChEBI" id="CHEBI:57791"/>
        <dbReference type="ChEBI" id="CHEBI:83900"/>
        <dbReference type="ChEBI" id="CHEBI:83905"/>
        <dbReference type="ChEBI" id="CHEBI:456216"/>
        <dbReference type="EC" id="6.3.2.13"/>
    </reaction>
</comment>
<comment type="PTM">
    <text evidence="7">Carboxylation is probably crucial for Mg(2+) binding and, consequently, for the gamma-phosphate positioning of ATP.</text>
</comment>
<feature type="binding site" evidence="7">
    <location>
        <position position="474"/>
    </location>
    <ligand>
        <name>meso-2,6-diaminopimelate</name>
        <dbReference type="ChEBI" id="CHEBI:57791"/>
    </ligand>
</feature>
<dbReference type="eggNOG" id="COG0769">
    <property type="taxonomic scope" value="Bacteria"/>
</dbReference>
<dbReference type="InterPro" id="IPR036615">
    <property type="entry name" value="Mur_ligase_C_dom_sf"/>
</dbReference>
<keyword evidence="7" id="KW-0460">Magnesium</keyword>
<dbReference type="GO" id="GO:0009252">
    <property type="term" value="P:peptidoglycan biosynthetic process"/>
    <property type="evidence" value="ECO:0007669"/>
    <property type="project" value="UniProtKB-UniRule"/>
</dbReference>
<feature type="modified residue" description="N6-carboxylysine" evidence="7">
    <location>
        <position position="225"/>
    </location>
</feature>
<evidence type="ECO:0000256" key="6">
    <source>
        <dbReference type="ARBA" id="ARBA00023316"/>
    </source>
</evidence>
<comment type="pathway">
    <text evidence="7 8">Cell wall biogenesis; peptidoglycan biosynthesis.</text>
</comment>
<feature type="domain" description="Mur ligase C-terminal" evidence="10">
    <location>
        <begin position="340"/>
        <end position="472"/>
    </location>
</feature>
<keyword evidence="3 7" id="KW-0133">Cell shape</keyword>
<dbReference type="AlphaFoldDB" id="M4VA05"/>
<comment type="subcellular location">
    <subcellularLocation>
        <location evidence="7 8">Cytoplasm</location>
    </subcellularLocation>
</comment>
<comment type="caution">
    <text evidence="7">Lacks conserved residue(s) required for the propagation of feature annotation.</text>
</comment>
<dbReference type="SUPFAM" id="SSF63418">
    <property type="entry name" value="MurE/MurF N-terminal domain"/>
    <property type="match status" value="1"/>
</dbReference>
<dbReference type="InterPro" id="IPR000713">
    <property type="entry name" value="Mur_ligase_N"/>
</dbReference>
<keyword evidence="7" id="KW-0067">ATP-binding</keyword>
<feature type="domain" description="Mur ligase central" evidence="11">
    <location>
        <begin position="114"/>
        <end position="318"/>
    </location>
</feature>
<keyword evidence="7" id="KW-0547">Nucleotide-binding</keyword>
<dbReference type="Gene3D" id="3.40.1390.10">
    <property type="entry name" value="MurE/MurF, N-terminal domain"/>
    <property type="match status" value="1"/>
</dbReference>
<evidence type="ECO:0000256" key="3">
    <source>
        <dbReference type="ARBA" id="ARBA00022960"/>
    </source>
</evidence>
<dbReference type="PANTHER" id="PTHR23135">
    <property type="entry name" value="MUR LIGASE FAMILY MEMBER"/>
    <property type="match status" value="1"/>
</dbReference>
<dbReference type="KEGG" id="bex:A11Q_2021"/>
<protein>
    <recommendedName>
        <fullName evidence="7">UDP-N-acetylmuramoyl-L-alanyl-D-glutamate--2,6-diaminopimelate ligase</fullName>
        <ecNumber evidence="7">6.3.2.13</ecNumber>
    </recommendedName>
    <alternativeName>
        <fullName evidence="7">Meso-A2pm-adding enzyme</fullName>
    </alternativeName>
    <alternativeName>
        <fullName evidence="7">Meso-diaminopimelate-adding enzyme</fullName>
    </alternativeName>
    <alternativeName>
        <fullName evidence="7">UDP-MurNAc-L-Ala-D-Glu:meso-diaminopimelate ligase</fullName>
    </alternativeName>
    <alternativeName>
        <fullName evidence="7">UDP-MurNAc-tripeptide synthetase</fullName>
    </alternativeName>
    <alternativeName>
        <fullName evidence="7">UDP-N-acetylmuramyl-tripeptide synthetase</fullName>
    </alternativeName>
</protein>
<dbReference type="SUPFAM" id="SSF53623">
    <property type="entry name" value="MurD-like peptide ligases, catalytic domain"/>
    <property type="match status" value="1"/>
</dbReference>
<dbReference type="Gene3D" id="3.40.1190.10">
    <property type="entry name" value="Mur-like, catalytic domain"/>
    <property type="match status" value="1"/>
</dbReference>
<dbReference type="InterPro" id="IPR004101">
    <property type="entry name" value="Mur_ligase_C"/>
</dbReference>
<dbReference type="GO" id="GO:0008360">
    <property type="term" value="P:regulation of cell shape"/>
    <property type="evidence" value="ECO:0007669"/>
    <property type="project" value="UniProtKB-KW"/>
</dbReference>
<dbReference type="Pfam" id="PF01225">
    <property type="entry name" value="Mur_ligase"/>
    <property type="match status" value="1"/>
</dbReference>
<dbReference type="NCBIfam" id="NF001126">
    <property type="entry name" value="PRK00139.1-4"/>
    <property type="match status" value="1"/>
</dbReference>
<gene>
    <name evidence="7" type="primary">murE</name>
    <name evidence="12" type="ORF">A11Q_2021</name>
</gene>
<evidence type="ECO:0000256" key="5">
    <source>
        <dbReference type="ARBA" id="ARBA00023306"/>
    </source>
</evidence>
<evidence type="ECO:0000256" key="4">
    <source>
        <dbReference type="ARBA" id="ARBA00022984"/>
    </source>
</evidence>
<feature type="binding site" evidence="7">
    <location>
        <position position="185"/>
    </location>
    <ligand>
        <name>UDP-N-acetyl-alpha-D-muramoyl-L-alanyl-D-glutamate</name>
        <dbReference type="ChEBI" id="CHEBI:83900"/>
    </ligand>
</feature>
<feature type="binding site" evidence="7">
    <location>
        <begin position="158"/>
        <end position="159"/>
    </location>
    <ligand>
        <name>UDP-N-acetyl-alpha-D-muramoyl-L-alanyl-D-glutamate</name>
        <dbReference type="ChEBI" id="CHEBI:83900"/>
    </ligand>
</feature>
<dbReference type="STRING" id="1184267.A11Q_2021"/>
<evidence type="ECO:0000313" key="13">
    <source>
        <dbReference type="Proteomes" id="UP000012040"/>
    </source>
</evidence>
<evidence type="ECO:0000259" key="11">
    <source>
        <dbReference type="Pfam" id="PF08245"/>
    </source>
</evidence>
<dbReference type="GO" id="GO:0008765">
    <property type="term" value="F:UDP-N-acetylmuramoylalanyl-D-glutamate-2,6-diaminopimelate ligase activity"/>
    <property type="evidence" value="ECO:0007669"/>
    <property type="project" value="UniProtKB-UniRule"/>
</dbReference>
<dbReference type="EMBL" id="CP003537">
    <property type="protein sequence ID" value="AGH96237.1"/>
    <property type="molecule type" value="Genomic_DNA"/>
</dbReference>
<keyword evidence="7 12" id="KW-0436">Ligase</keyword>
<dbReference type="Pfam" id="PF02875">
    <property type="entry name" value="Mur_ligase_C"/>
    <property type="match status" value="1"/>
</dbReference>
<name>M4VA05_9BACT</name>
<keyword evidence="6 7" id="KW-0961">Cell wall biogenesis/degradation</keyword>
<dbReference type="OrthoDB" id="5287761at2"/>
<reference evidence="12 13" key="1">
    <citation type="journal article" date="2013" name="ISME J.">
        <title>By their genes ye shall know them: genomic signatures of predatory bacteria.</title>
        <authorList>
            <person name="Pasternak Z."/>
            <person name="Pietrokovski S."/>
            <person name="Rotem O."/>
            <person name="Gophna U."/>
            <person name="Lurie-Weinberger M.N."/>
            <person name="Jurkevitch E."/>
        </authorList>
    </citation>
    <scope>NUCLEOTIDE SEQUENCE [LARGE SCALE GENOMIC DNA]</scope>
    <source>
        <strain evidence="12 13">JSS</strain>
    </source>
</reference>
<evidence type="ECO:0000313" key="12">
    <source>
        <dbReference type="EMBL" id="AGH96237.1"/>
    </source>
</evidence>
<sequence>MKLQQLFSYFGSLESNTTTEGILQQEIESICFDARQVKPNSVFVALKGGAHDGHDYLEQAITAGAVALVVENKSKIPEGYPYFVFEVPDTRQALDLLAARFYGFPSQDLFCFGVTGTNGKTSITYILEHILNHQNRLTGVMGTVNHRIGEQVWESQMTTPDAVTLQSRLKDFLDAGGKAAALEVSSHALEQRRAHSVHFNTVIFTNLTLDHLDYHKDMANYFSAKQKLFTDLMWMSVKIPKFAVINTDDPYGRRLRVAEEVIAWTYGKDEADFQFRILNMSFTETEFQVRTAVETIKAVLPVSGEHTIYNIVASAVAALSCGISLEKSFEALKSFHGVPGRLQRVDSLSSKTVFVDYAHTPDALENVLKALQSVRKNSKLNNKIITVFGCGGDRDRSKRPLMAAIAAKMSDFVVVTSDNPRTEDPQAIVDEVVKGLPPNFSHVIVEVDRDLAIKKAIEQAADDDVILIAGKGHEDYQIIGTEKRHFSDFEVARNHLNN</sequence>
<evidence type="ECO:0000259" key="9">
    <source>
        <dbReference type="Pfam" id="PF01225"/>
    </source>
</evidence>
<feature type="binding site" evidence="7">
    <location>
        <position position="193"/>
    </location>
    <ligand>
        <name>UDP-N-acetyl-alpha-D-muramoyl-L-alanyl-D-glutamate</name>
        <dbReference type="ChEBI" id="CHEBI:83900"/>
    </ligand>
</feature>
<feature type="short sequence motif" description="Meso-diaminopimelate recognition motif" evidence="7">
    <location>
        <begin position="418"/>
        <end position="421"/>
    </location>
</feature>
<feature type="binding site" evidence="7">
    <location>
        <position position="191"/>
    </location>
    <ligand>
        <name>UDP-N-acetyl-alpha-D-muramoyl-L-alanyl-D-glutamate</name>
        <dbReference type="ChEBI" id="CHEBI:83900"/>
    </ligand>
</feature>
<dbReference type="Gene3D" id="3.90.190.20">
    <property type="entry name" value="Mur ligase, C-terminal domain"/>
    <property type="match status" value="1"/>
</dbReference>
<evidence type="ECO:0000259" key="10">
    <source>
        <dbReference type="Pfam" id="PF02875"/>
    </source>
</evidence>
<dbReference type="HAMAP" id="MF_00208">
    <property type="entry name" value="MurE"/>
    <property type="match status" value="1"/>
</dbReference>
<comment type="similarity">
    <text evidence="1 7">Belongs to the MurCDEF family. MurE subfamily.</text>
</comment>